<evidence type="ECO:0000256" key="2">
    <source>
        <dbReference type="SAM" id="Coils"/>
    </source>
</evidence>
<sequence length="371" mass="44376">MIKMKRQDRGHRVAKNKDKRNNRSEADPKNYLMLTEFKKYLDETKTTFNTLKLLFQDIKSSTSSKEVIKSLDIDDIKNNILELENKIKAFKIHLQKELTALKSAERQINQKLNDPVTIKYLKRKPRVQTAKYTEIVQSPVKTLMTSPLKSAEVHEFQEFMKNSRNRYGGWDEYHHNIFVNMWQKHFSAEFLYESVLTMEKTSEYNLFLRHLLPKLIGVSEAEVTSHINWYIKFLHLKDHQQKAIDKWRSNRRKMKPSNMQKDNYYKNKSIMKKTHTGVCNDNIDKRAQDDLIHQDDLMFENGESRFSVRFTRKCVSDEMQHESMTNKEFVESDEVTKFHFLKTTRQWNIRCCNENVKSEKEFTNIENIQKL</sequence>
<dbReference type="OrthoDB" id="2152435at2759"/>
<evidence type="ECO:0000256" key="3">
    <source>
        <dbReference type="SAM" id="MobiDB-lite"/>
    </source>
</evidence>
<dbReference type="InterPro" id="IPR039902">
    <property type="entry name" value="CCDC148/CCDC112"/>
</dbReference>
<reference evidence="4 5" key="1">
    <citation type="submission" date="2020-04" db="EMBL/GenBank/DDBJ databases">
        <authorList>
            <person name="Wallbank WR R."/>
            <person name="Pardo Diaz C."/>
            <person name="Kozak K."/>
            <person name="Martin S."/>
            <person name="Jiggins C."/>
            <person name="Moest M."/>
            <person name="Warren A I."/>
            <person name="Byers J.R.P. K."/>
            <person name="Montejo-Kovacevich G."/>
            <person name="Yen C E."/>
        </authorList>
    </citation>
    <scope>NUCLEOTIDE SEQUENCE [LARGE SCALE GENOMIC DNA]</scope>
</reference>
<evidence type="ECO:0000256" key="1">
    <source>
        <dbReference type="ARBA" id="ARBA00023054"/>
    </source>
</evidence>
<proteinExistence type="predicted"/>
<feature type="region of interest" description="Disordered" evidence="3">
    <location>
        <begin position="1"/>
        <end position="27"/>
    </location>
</feature>
<dbReference type="Proteomes" id="UP000494106">
    <property type="component" value="Unassembled WGS sequence"/>
</dbReference>
<organism evidence="4 5">
    <name type="scientific">Arctia plantaginis</name>
    <name type="common">Wood tiger moth</name>
    <name type="synonym">Phalaena plantaginis</name>
    <dbReference type="NCBI Taxonomy" id="874455"/>
    <lineage>
        <taxon>Eukaryota</taxon>
        <taxon>Metazoa</taxon>
        <taxon>Ecdysozoa</taxon>
        <taxon>Arthropoda</taxon>
        <taxon>Hexapoda</taxon>
        <taxon>Insecta</taxon>
        <taxon>Pterygota</taxon>
        <taxon>Neoptera</taxon>
        <taxon>Endopterygota</taxon>
        <taxon>Lepidoptera</taxon>
        <taxon>Glossata</taxon>
        <taxon>Ditrysia</taxon>
        <taxon>Noctuoidea</taxon>
        <taxon>Erebidae</taxon>
        <taxon>Arctiinae</taxon>
        <taxon>Arctia</taxon>
    </lineage>
</organism>
<name>A0A8S0ZGV9_ARCPL</name>
<evidence type="ECO:0000313" key="4">
    <source>
        <dbReference type="EMBL" id="CAB3231629.1"/>
    </source>
</evidence>
<dbReference type="PANTHER" id="PTHR21549">
    <property type="entry name" value="MUTATED IN BLADDER CANCER 1"/>
    <property type="match status" value="1"/>
</dbReference>
<protein>
    <submittedName>
        <fullName evidence="4">Uncharacterized protein</fullName>
    </submittedName>
</protein>
<evidence type="ECO:0000313" key="5">
    <source>
        <dbReference type="Proteomes" id="UP000494106"/>
    </source>
</evidence>
<keyword evidence="5" id="KW-1185">Reference proteome</keyword>
<comment type="caution">
    <text evidence="4">The sequence shown here is derived from an EMBL/GenBank/DDBJ whole genome shotgun (WGS) entry which is preliminary data.</text>
</comment>
<gene>
    <name evidence="4" type="ORF">APLA_LOCUS4500</name>
</gene>
<keyword evidence="1 2" id="KW-0175">Coiled coil</keyword>
<feature type="coiled-coil region" evidence="2">
    <location>
        <begin position="73"/>
        <end position="114"/>
    </location>
</feature>
<dbReference type="AlphaFoldDB" id="A0A8S0ZGV9"/>
<accession>A0A8S0ZGV9</accession>
<dbReference type="PANTHER" id="PTHR21549:SF0">
    <property type="entry name" value="COILED-COIL DOMAIN-CONTAINING PROTEIN 112"/>
    <property type="match status" value="1"/>
</dbReference>
<dbReference type="EMBL" id="CADEBC010000473">
    <property type="protein sequence ID" value="CAB3231629.1"/>
    <property type="molecule type" value="Genomic_DNA"/>
</dbReference>